<dbReference type="InterPro" id="IPR038717">
    <property type="entry name" value="Tc1-like_DDE_dom"/>
</dbReference>
<protein>
    <recommendedName>
        <fullName evidence="1">Tc1-like transposase DDE domain-containing protein</fullName>
    </recommendedName>
</protein>
<evidence type="ECO:0000313" key="3">
    <source>
        <dbReference type="Proteomes" id="UP001235939"/>
    </source>
</evidence>
<sequence length="191" mass="22789">MGTQPRLKLETASVNGWTYYQEYKCGRRKHDVIFSTIIFNEWTRADYGYRSFILENWSNKQEKARVFKSKLKCRLITLFDVKVLVHYEFVPKCQTINQHYYLDAVRQKIPEKWHQKNWLLHHDNARPHTAVTVQLYLAKHGIALLPQPPYSPDLAPNDFFLYPKIKRVLKGPRFDSIPEIKENSKNEKPER</sequence>
<dbReference type="Gene3D" id="3.30.420.10">
    <property type="entry name" value="Ribonuclease H-like superfamily/Ribonuclease H"/>
    <property type="match status" value="1"/>
</dbReference>
<dbReference type="Pfam" id="PF13358">
    <property type="entry name" value="DDE_3"/>
    <property type="match status" value="1"/>
</dbReference>
<dbReference type="PANTHER" id="PTHR46060">
    <property type="entry name" value="MARINER MOS1 TRANSPOSASE-LIKE PROTEIN"/>
    <property type="match status" value="1"/>
</dbReference>
<proteinExistence type="predicted"/>
<dbReference type="PANTHER" id="PTHR46060:SF1">
    <property type="entry name" value="MARINER MOS1 TRANSPOSASE-LIKE PROTEIN"/>
    <property type="match status" value="1"/>
</dbReference>
<evidence type="ECO:0000313" key="2">
    <source>
        <dbReference type="EMBL" id="UYV80407.1"/>
    </source>
</evidence>
<organism evidence="2 3">
    <name type="scientific">Cordylochernes scorpioides</name>
    <dbReference type="NCBI Taxonomy" id="51811"/>
    <lineage>
        <taxon>Eukaryota</taxon>
        <taxon>Metazoa</taxon>
        <taxon>Ecdysozoa</taxon>
        <taxon>Arthropoda</taxon>
        <taxon>Chelicerata</taxon>
        <taxon>Arachnida</taxon>
        <taxon>Pseudoscorpiones</taxon>
        <taxon>Cheliferoidea</taxon>
        <taxon>Chernetidae</taxon>
        <taxon>Cordylochernes</taxon>
    </lineage>
</organism>
<reference evidence="2 3" key="1">
    <citation type="submission" date="2022-01" db="EMBL/GenBank/DDBJ databases">
        <title>A chromosomal length assembly of Cordylochernes scorpioides.</title>
        <authorList>
            <person name="Zeh D."/>
            <person name="Zeh J."/>
        </authorList>
    </citation>
    <scope>NUCLEOTIDE SEQUENCE [LARGE SCALE GENOMIC DNA]</scope>
    <source>
        <strain evidence="2">IN4F17</strain>
        <tissue evidence="2">Whole Body</tissue>
    </source>
</reference>
<feature type="domain" description="Tc1-like transposase DDE" evidence="1">
    <location>
        <begin position="72"/>
        <end position="178"/>
    </location>
</feature>
<evidence type="ECO:0000259" key="1">
    <source>
        <dbReference type="Pfam" id="PF13358"/>
    </source>
</evidence>
<name>A0ABY6LJ09_9ARAC</name>
<keyword evidence="3" id="KW-1185">Reference proteome</keyword>
<dbReference type="Proteomes" id="UP001235939">
    <property type="component" value="Chromosome 19"/>
</dbReference>
<gene>
    <name evidence="2" type="ORF">LAZ67_19000118</name>
</gene>
<dbReference type="EMBL" id="CP092881">
    <property type="protein sequence ID" value="UYV80407.1"/>
    <property type="molecule type" value="Genomic_DNA"/>
</dbReference>
<dbReference type="InterPro" id="IPR036397">
    <property type="entry name" value="RNaseH_sf"/>
</dbReference>
<accession>A0ABY6LJ09</accession>
<dbReference type="InterPro" id="IPR052709">
    <property type="entry name" value="Transposase-MT_Hybrid"/>
</dbReference>